<evidence type="ECO:0000313" key="3">
    <source>
        <dbReference type="Proteomes" id="UP000683925"/>
    </source>
</evidence>
<feature type="chain" id="PRO_5035776818" evidence="1">
    <location>
        <begin position="21"/>
        <end position="51"/>
    </location>
</feature>
<evidence type="ECO:0000313" key="2">
    <source>
        <dbReference type="EMBL" id="CAD8199258.1"/>
    </source>
</evidence>
<protein>
    <submittedName>
        <fullName evidence="2">Uncharacterized protein</fullName>
    </submittedName>
</protein>
<proteinExistence type="predicted"/>
<keyword evidence="3" id="KW-1185">Reference proteome</keyword>
<reference evidence="2" key="1">
    <citation type="submission" date="2021-01" db="EMBL/GenBank/DDBJ databases">
        <authorList>
            <consortium name="Genoscope - CEA"/>
            <person name="William W."/>
        </authorList>
    </citation>
    <scope>NUCLEOTIDE SEQUENCE</scope>
</reference>
<dbReference type="Proteomes" id="UP000683925">
    <property type="component" value="Unassembled WGS sequence"/>
</dbReference>
<name>A0A8S1XEA8_PAROT</name>
<dbReference type="EMBL" id="CAJJDP010000119">
    <property type="protein sequence ID" value="CAD8199258.1"/>
    <property type="molecule type" value="Genomic_DNA"/>
</dbReference>
<dbReference type="AlphaFoldDB" id="A0A8S1XEA8"/>
<accession>A0A8S1XEA8</accession>
<feature type="signal peptide" evidence="1">
    <location>
        <begin position="1"/>
        <end position="20"/>
    </location>
</feature>
<organism evidence="2 3">
    <name type="scientific">Paramecium octaurelia</name>
    <dbReference type="NCBI Taxonomy" id="43137"/>
    <lineage>
        <taxon>Eukaryota</taxon>
        <taxon>Sar</taxon>
        <taxon>Alveolata</taxon>
        <taxon>Ciliophora</taxon>
        <taxon>Intramacronucleata</taxon>
        <taxon>Oligohymenophorea</taxon>
        <taxon>Peniculida</taxon>
        <taxon>Parameciidae</taxon>
        <taxon>Paramecium</taxon>
    </lineage>
</organism>
<evidence type="ECO:0000256" key="1">
    <source>
        <dbReference type="SAM" id="SignalP"/>
    </source>
</evidence>
<keyword evidence="1" id="KW-0732">Signal</keyword>
<sequence length="51" mass="6116">MRTKHCFLSIIKLIRLLVQGQSEIIRRQGKKQQIKCIYLIQAKQNDFLMQN</sequence>
<comment type="caution">
    <text evidence="2">The sequence shown here is derived from an EMBL/GenBank/DDBJ whole genome shotgun (WGS) entry which is preliminary data.</text>
</comment>
<gene>
    <name evidence="2" type="ORF">POCTA_138.1.T1190012</name>
</gene>